<feature type="region of interest" description="Disordered" evidence="6">
    <location>
        <begin position="379"/>
        <end position="519"/>
    </location>
</feature>
<evidence type="ECO:0000259" key="7">
    <source>
        <dbReference type="PROSITE" id="PS50011"/>
    </source>
</evidence>
<dbReference type="Gene3D" id="3.30.200.20">
    <property type="entry name" value="Phosphorylase Kinase, domain 1"/>
    <property type="match status" value="1"/>
</dbReference>
<evidence type="ECO:0000256" key="2">
    <source>
        <dbReference type="ARBA" id="ARBA00022741"/>
    </source>
</evidence>
<organism evidence="8 9">
    <name type="scientific">Pendulispora rubella</name>
    <dbReference type="NCBI Taxonomy" id="2741070"/>
    <lineage>
        <taxon>Bacteria</taxon>
        <taxon>Pseudomonadati</taxon>
        <taxon>Myxococcota</taxon>
        <taxon>Myxococcia</taxon>
        <taxon>Myxococcales</taxon>
        <taxon>Sorangiineae</taxon>
        <taxon>Pendulisporaceae</taxon>
        <taxon>Pendulispora</taxon>
    </lineage>
</organism>
<evidence type="ECO:0000313" key="9">
    <source>
        <dbReference type="Proteomes" id="UP001374803"/>
    </source>
</evidence>
<feature type="compositionally biased region" description="Low complexity" evidence="6">
    <location>
        <begin position="492"/>
        <end position="501"/>
    </location>
</feature>
<evidence type="ECO:0000256" key="1">
    <source>
        <dbReference type="ARBA" id="ARBA00022679"/>
    </source>
</evidence>
<evidence type="ECO:0000313" key="8">
    <source>
        <dbReference type="EMBL" id="WXB07456.1"/>
    </source>
</evidence>
<dbReference type="RefSeq" id="WP_394837117.1">
    <property type="nucleotide sequence ID" value="NZ_CP089929.1"/>
</dbReference>
<dbReference type="InterPro" id="IPR008271">
    <property type="entry name" value="Ser/Thr_kinase_AS"/>
</dbReference>
<feature type="compositionally biased region" description="Low complexity" evidence="6">
    <location>
        <begin position="401"/>
        <end position="411"/>
    </location>
</feature>
<feature type="compositionally biased region" description="Polar residues" evidence="6">
    <location>
        <begin position="509"/>
        <end position="519"/>
    </location>
</feature>
<name>A0ABZ2LCD9_9BACT</name>
<keyword evidence="4 5" id="KW-0067">ATP-binding</keyword>
<sequence length="519" mass="55347">MTLNEIHRSSVVELVPGMMITPNVRLVRQIGEGGMASVWLAHHVGLDTQVAVKLMSPALACHQAAVERFTREARSAARIHHPNVVQILDYGVPAEPNGLPYIVMEYLEGTDLETRIHLRGRLSLEETASIVVQVTRALDKAHELRIVHRDIKPENIFLTSDGEEVFVKVLDFGIAKLLGRGDVSVTNTGATLGTPTYMSPEQMLSAKNVDYRCDLWALAVVTYEMLTGRKPFAGETYGAVCLAVNRGKFRSPSRYRKDLPGALDEWFVRALARDPKKRYRSAREMGEAFLTAIGVQARVSRFGMNSSWRGSLMASYVTRNTGEKSAVKRPSRIVPMVAAAALFAGALLAVTFARPWWKASLQTAAAAPVTATINGALRAHGSSSDHAGGHAVVHDEKEKSAPATTAAAPAKDIPPPPPAPVKETTPPPVAAKETPAAPAKVASHAAKDNVIELGSGTGSAEVKTDPPKPRLPKPKKPKAEGEGGSDTAVEQSVDVSSDTTSSPPPAIQVDSSLGTGSGA</sequence>
<evidence type="ECO:0000256" key="5">
    <source>
        <dbReference type="PROSITE-ProRule" id="PRU10141"/>
    </source>
</evidence>
<dbReference type="GO" id="GO:0004674">
    <property type="term" value="F:protein serine/threonine kinase activity"/>
    <property type="evidence" value="ECO:0007669"/>
    <property type="project" value="UniProtKB-KW"/>
</dbReference>
<keyword evidence="2 5" id="KW-0547">Nucleotide-binding</keyword>
<dbReference type="EMBL" id="CP089983">
    <property type="protein sequence ID" value="WXB07456.1"/>
    <property type="molecule type" value="Genomic_DNA"/>
</dbReference>
<feature type="domain" description="Protein kinase" evidence="7">
    <location>
        <begin position="24"/>
        <end position="290"/>
    </location>
</feature>
<dbReference type="PROSITE" id="PS50011">
    <property type="entry name" value="PROTEIN_KINASE_DOM"/>
    <property type="match status" value="1"/>
</dbReference>
<dbReference type="CDD" id="cd14014">
    <property type="entry name" value="STKc_PknB_like"/>
    <property type="match status" value="1"/>
</dbReference>
<feature type="compositionally biased region" description="Low complexity" evidence="6">
    <location>
        <begin position="435"/>
        <end position="444"/>
    </location>
</feature>
<accession>A0ABZ2LCD9</accession>
<evidence type="ECO:0000256" key="3">
    <source>
        <dbReference type="ARBA" id="ARBA00022777"/>
    </source>
</evidence>
<gene>
    <name evidence="8" type="ORF">LVJ94_09440</name>
</gene>
<proteinExistence type="predicted"/>
<evidence type="ECO:0000256" key="4">
    <source>
        <dbReference type="ARBA" id="ARBA00022840"/>
    </source>
</evidence>
<dbReference type="Gene3D" id="1.10.510.10">
    <property type="entry name" value="Transferase(Phosphotransferase) domain 1"/>
    <property type="match status" value="1"/>
</dbReference>
<dbReference type="Proteomes" id="UP001374803">
    <property type="component" value="Chromosome"/>
</dbReference>
<dbReference type="SMART" id="SM00220">
    <property type="entry name" value="S_TKc"/>
    <property type="match status" value="1"/>
</dbReference>
<feature type="compositionally biased region" description="Pro residues" evidence="6">
    <location>
        <begin position="412"/>
        <end position="429"/>
    </location>
</feature>
<reference evidence="8" key="1">
    <citation type="submission" date="2021-12" db="EMBL/GenBank/DDBJ databases">
        <title>Discovery of the Pendulisporaceae a myxobacterial family with distinct sporulation behavior and unique specialized metabolism.</title>
        <authorList>
            <person name="Garcia R."/>
            <person name="Popoff A."/>
            <person name="Bader C.D."/>
            <person name="Loehr J."/>
            <person name="Walesch S."/>
            <person name="Walt C."/>
            <person name="Boldt J."/>
            <person name="Bunk B."/>
            <person name="Haeckl F.J.F.P.J."/>
            <person name="Gunesch A.P."/>
            <person name="Birkelbach J."/>
            <person name="Nuebel U."/>
            <person name="Pietschmann T."/>
            <person name="Bach T."/>
            <person name="Mueller R."/>
        </authorList>
    </citation>
    <scope>NUCLEOTIDE SEQUENCE</scope>
    <source>
        <strain evidence="8">MSr11367</strain>
    </source>
</reference>
<feature type="binding site" evidence="5">
    <location>
        <position position="53"/>
    </location>
    <ligand>
        <name>ATP</name>
        <dbReference type="ChEBI" id="CHEBI:30616"/>
    </ligand>
</feature>
<evidence type="ECO:0000256" key="6">
    <source>
        <dbReference type="SAM" id="MobiDB-lite"/>
    </source>
</evidence>
<dbReference type="PROSITE" id="PS00107">
    <property type="entry name" value="PROTEIN_KINASE_ATP"/>
    <property type="match status" value="1"/>
</dbReference>
<dbReference type="InterPro" id="IPR000719">
    <property type="entry name" value="Prot_kinase_dom"/>
</dbReference>
<protein>
    <submittedName>
        <fullName evidence="8">Serine/threonine protein kinase</fullName>
    </submittedName>
</protein>
<dbReference type="PANTHER" id="PTHR43289">
    <property type="entry name" value="MITOGEN-ACTIVATED PROTEIN KINASE KINASE KINASE 20-RELATED"/>
    <property type="match status" value="1"/>
</dbReference>
<keyword evidence="8" id="KW-0723">Serine/threonine-protein kinase</keyword>
<dbReference type="PROSITE" id="PS00108">
    <property type="entry name" value="PROTEIN_KINASE_ST"/>
    <property type="match status" value="1"/>
</dbReference>
<dbReference type="Pfam" id="PF00069">
    <property type="entry name" value="Pkinase"/>
    <property type="match status" value="1"/>
</dbReference>
<dbReference type="InterPro" id="IPR011009">
    <property type="entry name" value="Kinase-like_dom_sf"/>
</dbReference>
<keyword evidence="3 8" id="KW-0418">Kinase</keyword>
<keyword evidence="1" id="KW-0808">Transferase</keyword>
<keyword evidence="9" id="KW-1185">Reference proteome</keyword>
<dbReference type="PANTHER" id="PTHR43289:SF6">
    <property type="entry name" value="SERINE_THREONINE-PROTEIN KINASE NEKL-3"/>
    <property type="match status" value="1"/>
</dbReference>
<dbReference type="SUPFAM" id="SSF56112">
    <property type="entry name" value="Protein kinase-like (PK-like)"/>
    <property type="match status" value="1"/>
</dbReference>
<dbReference type="InterPro" id="IPR017441">
    <property type="entry name" value="Protein_kinase_ATP_BS"/>
</dbReference>